<dbReference type="Pfam" id="PF00109">
    <property type="entry name" value="ketoacyl-synt"/>
    <property type="match status" value="2"/>
</dbReference>
<dbReference type="GeneID" id="56924795"/>
<evidence type="ECO:0000259" key="4">
    <source>
        <dbReference type="PROSITE" id="PS52004"/>
    </source>
</evidence>
<feature type="domain" description="Ketosynthase family 3 (KS3)" evidence="4">
    <location>
        <begin position="415"/>
        <end position="810"/>
    </location>
</feature>
<dbReference type="Proteomes" id="UP000093052">
    <property type="component" value="Chromosome"/>
</dbReference>
<dbReference type="SUPFAM" id="SSF53901">
    <property type="entry name" value="Thiolase-like"/>
    <property type="match status" value="3"/>
</dbReference>
<feature type="domain" description="Ketosynthase family 3 (KS3)" evidence="4">
    <location>
        <begin position="2"/>
        <end position="403"/>
    </location>
</feature>
<dbReference type="Gene3D" id="3.40.47.10">
    <property type="match status" value="3"/>
</dbReference>
<evidence type="ECO:0000313" key="6">
    <source>
        <dbReference type="Proteomes" id="UP000093052"/>
    </source>
</evidence>
<dbReference type="InterPro" id="IPR016039">
    <property type="entry name" value="Thiolase-like"/>
</dbReference>
<comment type="similarity">
    <text evidence="1 3">Belongs to the thiolase-like superfamily. Beta-ketoacyl-ACP synthases family.</text>
</comment>
<name>A0AAN0YLS0_PARTM</name>
<dbReference type="PANTHER" id="PTHR11712">
    <property type="entry name" value="POLYKETIDE SYNTHASE-RELATED"/>
    <property type="match status" value="1"/>
</dbReference>
<evidence type="ECO:0000256" key="3">
    <source>
        <dbReference type="RuleBase" id="RU003694"/>
    </source>
</evidence>
<gene>
    <name evidence="5" type="ORF">BCV53_04870</name>
</gene>
<dbReference type="InterPro" id="IPR020841">
    <property type="entry name" value="PKS_Beta-ketoAc_synthase_dom"/>
</dbReference>
<dbReference type="Pfam" id="PF02801">
    <property type="entry name" value="Ketoacyl-synt_C"/>
    <property type="match status" value="2"/>
</dbReference>
<dbReference type="SMART" id="SM00825">
    <property type="entry name" value="PKS_KS"/>
    <property type="match status" value="1"/>
</dbReference>
<dbReference type="CDD" id="cd00834">
    <property type="entry name" value="KAS_I_II"/>
    <property type="match status" value="1"/>
</dbReference>
<protein>
    <recommendedName>
        <fullName evidence="4">Ketosynthase family 3 (KS3) domain-containing protein</fullName>
    </recommendedName>
</protein>
<dbReference type="RefSeq" id="WP_013877593.1">
    <property type="nucleotide sequence ID" value="NZ_CP012712.1"/>
</dbReference>
<evidence type="ECO:0000256" key="1">
    <source>
        <dbReference type="ARBA" id="ARBA00008467"/>
    </source>
</evidence>
<dbReference type="InterPro" id="IPR000794">
    <property type="entry name" value="Beta-ketoacyl_synthase"/>
</dbReference>
<dbReference type="PROSITE" id="PS00606">
    <property type="entry name" value="KS3_1"/>
    <property type="match status" value="1"/>
</dbReference>
<dbReference type="InterPro" id="IPR014030">
    <property type="entry name" value="Ketoacyl_synth_N"/>
</dbReference>
<keyword evidence="2 3" id="KW-0808">Transferase</keyword>
<accession>A0AAN0YLS0</accession>
<dbReference type="PANTHER" id="PTHR11712:SF336">
    <property type="entry name" value="3-OXOACYL-[ACYL-CARRIER-PROTEIN] SYNTHASE, MITOCHONDRIAL"/>
    <property type="match status" value="1"/>
</dbReference>
<evidence type="ECO:0000256" key="2">
    <source>
        <dbReference type="ARBA" id="ARBA00022679"/>
    </source>
</evidence>
<sequence length="812" mass="87390">MEDRVVITGMGIVSAIGVDVESFWESLHSGFSGIKNVEQLRLNKIKSKIGGQISYFQTAFESIRAEGWDDRGLQLSLFALKQALQQAKVEDADIPFDRIGVVVGTCSGGIFSGQKWVEECNQLGPSKANPQYLKMYDYNTVANMVSYVTGARGPVLTISTACAASNNAIGLASDLIRSNKVDMVIVGGFDALSETVYNGFNSVDALDTTPCKPYSADRRGLSLGEGAGFLILERMDRAQQRNVNIYAEILGYGLAADGYHPTAPHPEGEGAARAISFALKDAGIAPKEVDYINGHGTGTLLNDVAETKGIIKALGEHAYQIPINSIKAMTGHTLGASGTIEGISTILAINKKFIPPTIRLQSPDPSLTLDYTANVGRKVEKLDIALSNSFAFGGNNAVVAYGSPHLTSRYGIKRKEKVVITGMGLVTPAGIGKEPFFNALISGETILSVIDDAQKRRSNLLNTVHINGDKVKSRFDRKEIRRLDDVGVYSLLSVKEAIEDAGLLIDDLNRERIGVISSHSFSMVEHFSEMFKFTIEDKYRLKPSVFPNSVHNGVAGVIATHLQVLGPSSTMVSGESSSAAAIIHAYELLQKGAADVILCVGADVVNEEVSQTLYAMGIVSNELPRPFDRKRNGALYSEAAVTLVLETESHALARGACILARIHDYAAKSDGTLPWNLSSEGDALVKSMQEVLKSVEQVPDCIWTDASGSITKDFAEAKAISKVFKRNELPYLVAVKAIFGETWAASTNLNIAAALLAMERQVIPGIPNFDEVDSMLNIEPRSQSIGAKTEWALVNSINQSGNSFSFLLGPSI</sequence>
<dbReference type="PROSITE" id="PS52004">
    <property type="entry name" value="KS3_2"/>
    <property type="match status" value="2"/>
</dbReference>
<dbReference type="EMBL" id="CP016622">
    <property type="protein sequence ID" value="ANZ29480.1"/>
    <property type="molecule type" value="Genomic_DNA"/>
</dbReference>
<reference evidence="6" key="1">
    <citation type="journal article" date="2016" name="Genome Announc.">
        <title>Complete Genome Sequence of Geobacillus thermoglucosidasius NCIMB 11955, the Progenitor of a Bioethanol Production Strain.</title>
        <authorList>
            <person name="Sheng L."/>
            <person name="Zhang Y."/>
            <person name="Minton N.P."/>
        </authorList>
    </citation>
    <scope>NUCLEOTIDE SEQUENCE [LARGE SCALE GENOMIC DNA]</scope>
    <source>
        <strain evidence="6">NCIMB 11955</strain>
    </source>
</reference>
<keyword evidence="6" id="KW-1185">Reference proteome</keyword>
<dbReference type="InterPro" id="IPR014031">
    <property type="entry name" value="Ketoacyl_synth_C"/>
</dbReference>
<organism evidence="5 6">
    <name type="scientific">Parageobacillus thermoglucosidasius</name>
    <name type="common">Geobacillus thermoglucosidasius</name>
    <dbReference type="NCBI Taxonomy" id="1426"/>
    <lineage>
        <taxon>Bacteria</taxon>
        <taxon>Bacillati</taxon>
        <taxon>Bacillota</taxon>
        <taxon>Bacilli</taxon>
        <taxon>Bacillales</taxon>
        <taxon>Anoxybacillaceae</taxon>
        <taxon>Parageobacillus</taxon>
    </lineage>
</organism>
<proteinExistence type="inferred from homology"/>
<dbReference type="AlphaFoldDB" id="A0AAN0YLS0"/>
<evidence type="ECO:0000313" key="5">
    <source>
        <dbReference type="EMBL" id="ANZ29480.1"/>
    </source>
</evidence>
<dbReference type="InterPro" id="IPR018201">
    <property type="entry name" value="Ketoacyl_synth_AS"/>
</dbReference>
<dbReference type="GO" id="GO:0004315">
    <property type="term" value="F:3-oxoacyl-[acyl-carrier-protein] synthase activity"/>
    <property type="evidence" value="ECO:0007669"/>
    <property type="project" value="InterPro"/>
</dbReference>
<dbReference type="KEGG" id="ptl:AOT13_04860"/>
<dbReference type="GO" id="GO:0006633">
    <property type="term" value="P:fatty acid biosynthetic process"/>
    <property type="evidence" value="ECO:0007669"/>
    <property type="project" value="InterPro"/>
</dbReference>